<evidence type="ECO:0000259" key="2">
    <source>
        <dbReference type="SMART" id="SM00014"/>
    </source>
</evidence>
<keyword evidence="4" id="KW-1185">Reference proteome</keyword>
<dbReference type="SMART" id="SM00014">
    <property type="entry name" value="acidPPc"/>
    <property type="match status" value="1"/>
</dbReference>
<dbReference type="Gene3D" id="1.20.144.10">
    <property type="entry name" value="Phosphatidic acid phosphatase type 2/haloperoxidase"/>
    <property type="match status" value="1"/>
</dbReference>
<evidence type="ECO:0000313" key="4">
    <source>
        <dbReference type="Proteomes" id="UP000603200"/>
    </source>
</evidence>
<name>A0ABQ3ZEN3_9ACTN</name>
<accession>A0ABQ3ZEN3</accession>
<gene>
    <name evidence="3" type="ORF">Ahu01nite_001310</name>
</gene>
<dbReference type="InterPro" id="IPR000326">
    <property type="entry name" value="PAP2/HPO"/>
</dbReference>
<sequence>MVMTLGTRLATAAAITVAVLVPFALLAIMVTGDWRPLHELDATITTALHDWALRHPGWVTVTKWWTNIFDPNPLRLAALGLVVWLLRRRHRAAAVWAVVTVASGGILGALLKLLVERHRPDFLEPVARAAGYSFPSGHALNAALVSGVFVLVLLPVVRHRWLLWTGVATVTVLTGVSRIIIGVHWTSDVVAGWLLAVAVIAATTMAFTHRGFLPVAEHGVDPSLSVYSKA</sequence>
<feature type="transmembrane region" description="Helical" evidence="1">
    <location>
        <begin position="64"/>
        <end position="86"/>
    </location>
</feature>
<reference evidence="3 4" key="1">
    <citation type="submission" date="2021-01" db="EMBL/GenBank/DDBJ databases">
        <title>Whole genome shotgun sequence of Actinoplanes humidus NBRC 14915.</title>
        <authorList>
            <person name="Komaki H."/>
            <person name="Tamura T."/>
        </authorList>
    </citation>
    <scope>NUCLEOTIDE SEQUENCE [LARGE SCALE GENOMIC DNA]</scope>
    <source>
        <strain evidence="3 4">NBRC 14915</strain>
    </source>
</reference>
<keyword evidence="1" id="KW-1133">Transmembrane helix</keyword>
<evidence type="ECO:0000313" key="3">
    <source>
        <dbReference type="EMBL" id="GIE17029.1"/>
    </source>
</evidence>
<dbReference type="EMBL" id="BOMN01000001">
    <property type="protein sequence ID" value="GIE17029.1"/>
    <property type="molecule type" value="Genomic_DNA"/>
</dbReference>
<feature type="domain" description="Phosphatidic acid phosphatase type 2/haloperoxidase" evidence="2">
    <location>
        <begin position="93"/>
        <end position="204"/>
    </location>
</feature>
<feature type="transmembrane region" description="Helical" evidence="1">
    <location>
        <begin position="135"/>
        <end position="154"/>
    </location>
</feature>
<feature type="transmembrane region" description="Helical" evidence="1">
    <location>
        <begin position="93"/>
        <end position="115"/>
    </location>
</feature>
<dbReference type="PANTHER" id="PTHR14969:SF13">
    <property type="entry name" value="AT30094P"/>
    <property type="match status" value="1"/>
</dbReference>
<organism evidence="3 4">
    <name type="scientific">Winogradskya humida</name>
    <dbReference type="NCBI Taxonomy" id="113566"/>
    <lineage>
        <taxon>Bacteria</taxon>
        <taxon>Bacillati</taxon>
        <taxon>Actinomycetota</taxon>
        <taxon>Actinomycetes</taxon>
        <taxon>Micromonosporales</taxon>
        <taxon>Micromonosporaceae</taxon>
        <taxon>Winogradskya</taxon>
    </lineage>
</organism>
<proteinExistence type="predicted"/>
<dbReference type="SUPFAM" id="SSF48317">
    <property type="entry name" value="Acid phosphatase/Vanadium-dependent haloperoxidase"/>
    <property type="match status" value="1"/>
</dbReference>
<dbReference type="InterPro" id="IPR036938">
    <property type="entry name" value="PAP2/HPO_sf"/>
</dbReference>
<feature type="transmembrane region" description="Helical" evidence="1">
    <location>
        <begin position="161"/>
        <end position="183"/>
    </location>
</feature>
<dbReference type="CDD" id="cd03392">
    <property type="entry name" value="PAP2_like_2"/>
    <property type="match status" value="1"/>
</dbReference>
<evidence type="ECO:0000256" key="1">
    <source>
        <dbReference type="SAM" id="Phobius"/>
    </source>
</evidence>
<feature type="transmembrane region" description="Helical" evidence="1">
    <location>
        <begin position="189"/>
        <end position="208"/>
    </location>
</feature>
<dbReference type="Pfam" id="PF01569">
    <property type="entry name" value="PAP2"/>
    <property type="match status" value="1"/>
</dbReference>
<protein>
    <submittedName>
        <fullName evidence="3">Phosphoesterase, PA-phosphatase related protein</fullName>
    </submittedName>
</protein>
<keyword evidence="1" id="KW-0812">Transmembrane</keyword>
<keyword evidence="1" id="KW-0472">Membrane</keyword>
<dbReference type="Proteomes" id="UP000603200">
    <property type="component" value="Unassembled WGS sequence"/>
</dbReference>
<dbReference type="PANTHER" id="PTHR14969">
    <property type="entry name" value="SPHINGOSINE-1-PHOSPHATE PHOSPHOHYDROLASE"/>
    <property type="match status" value="1"/>
</dbReference>
<comment type="caution">
    <text evidence="3">The sequence shown here is derived from an EMBL/GenBank/DDBJ whole genome shotgun (WGS) entry which is preliminary data.</text>
</comment>